<sequence>MTAQILLSELSNLVQESKRKNSELRNAADRSLSDLKAIPAGPEAQLAADLSQRPNFLDPFLIACGTRNAKFTGIAVVCLQRLIVSRGLSKTRLKEVLEAFQEATALGMYGRLPHRTEKFSQRFIGLDIQLKILQALPSLLQNYADDLRGELLGTALLICSILQSSKTGVVNNTAAATLQQLFVSVFDKVITEDKRALELPTVGEAPAEDGPVQLRSSALDAFRVFNDLCLLTERQKPQFLRFTAMPQTFGLELIESILTNHADIFLSHPEQANVLRVRVMPFAIKSLSERLNFPTTVRVTRVLYVMLRRHLTILPSECEMALSLLTHMLDPDAAPPWKRSLCMEVFRGIYAEPGLTRKIYAQYDEQEGKKPILKSHVAALVRLATEKPAVIGLGHQSTIPGTQPTSGDPFGEQAAMEAAGVGGIIGGAVGMNELGVPGISVQWSSVRVPCIDQLDKMEPPTLPDSYIYSLVLTCINNFSEGLAKFILPLTIPTETRTKRRHRAPANPDQDGTPTSTSEAGPPPNSASPEPGRRRTVKRTQVPVNPLTLDTLPLLSEIKTTAAMVENCWPAILATCSTFLNAALDSEFYHSLVRSFQKFTHVAGLLRLGTPRDTFLTTLGKTAVPSNILSVNANASPSTPATETQSIFKNAKGLLSVDAFVNQSPTATVDRTQQAALDSNAPVLTTRNLLCLRALLNLGIALGPTLGSAWSIILETLQHADYVLFTSSKKAGRQNSFSQKGEGQGGGDSSSLQANFGAEITAVEIAASRMFESTGDFPNESFTDVLIALCNLLGNFKHSAGGEELGSPTSPLKLARMNQVHRRLPSISGISTSASSQLQESHFALAKLGELASINMSRLTYNEPDASGWNILVQELVSVACSTRMSAAVRLKSAEVLTGLVMEAAVTTTSEPTRIRADVQKRVLLALHAEIGGLSEEDPEASVAAQGADIEVHRIALDALKSVLEQSGEALVSGWNIVFDIITSVFGGETPSSPGVKPGESTLPSSVLRRASKGRSPKLIRSSFSSLQLICSDFLSSIPTTCILVLVDTLFEFCSQDDDLNISLTTITFFWNVSDYLQGRNESFSLERNVSEAEDERDLLVLATNDNESDSNAALWMLLLLRLAAVTTDLRAEVRNAGAIQTLLRIFDAYGDLLSPQAWSLCLKIVVFKMINANNAQLTQLETEQEKRSWNETTIIILNGVAGLYANYLDIFTQQVDFASSWETLIQHLTTLLDRQSLDVNSAVFKVLGMVLTKVGHVDKVGKPSIELAWELWSRRGIPVAPNATANSKSNVQDTLLSYVRSFGEIYRLIEQDIDTARVECVLGLLRDCILLPDGPTYSADVEYLTPLQKQVIDTVRLIRTDIGGVPSAVIRTVADFVTFAFKQRSSSPNIEAPLGQGKQPTYVALSMSSMDLLRTLILLHVNDRDIYYSGAFRLSLDALIVPIALKYGFLREVKGPSPWAVATSTSLALLEPAMDSIRLLSIGDTELRRIWKRIVTIASAIATADCSQAIENSNIMADEESDINSFRRIRDLITPALGSAVVADKTRRAYTESVFTNSIIHKPEQDELPVLEEDILGELYRSRPGRTFDPQPQRRSKMSYVCLDELFCLVAKNDGSAERIRLAQAASPFLILRAGLTLRAYISDQPLRGRMPQPLSQRKELLYIMRKLVSLNSEPRSIPDAPGVISEQKKHLHRLFPLISHAVAVTKGDQELLKCLATALDVVGAEFGIYNAEYVDMHG</sequence>
<dbReference type="EMBL" id="JAGHQM010000399">
    <property type="protein sequence ID" value="KAH0562164.1"/>
    <property type="molecule type" value="Genomic_DNA"/>
</dbReference>
<organism evidence="8 9">
    <name type="scientific">Trichoglossum hirsutum</name>
    <dbReference type="NCBI Taxonomy" id="265104"/>
    <lineage>
        <taxon>Eukaryota</taxon>
        <taxon>Fungi</taxon>
        <taxon>Dikarya</taxon>
        <taxon>Ascomycota</taxon>
        <taxon>Pezizomycotina</taxon>
        <taxon>Geoglossomycetes</taxon>
        <taxon>Geoglossales</taxon>
        <taxon>Geoglossaceae</taxon>
        <taxon>Trichoglossum</taxon>
    </lineage>
</organism>
<protein>
    <recommendedName>
        <fullName evidence="10">Endosomal peripheral membrane protein</fullName>
    </recommendedName>
</protein>
<dbReference type="InterPro" id="IPR016024">
    <property type="entry name" value="ARM-type_fold"/>
</dbReference>
<dbReference type="InterPro" id="IPR032691">
    <property type="entry name" value="Mon2/Sec7/BIG1-like_HUS"/>
</dbReference>
<comment type="similarity">
    <text evidence="1">Belongs to the MON2 family.</text>
</comment>
<dbReference type="SUPFAM" id="SSF48371">
    <property type="entry name" value="ARM repeat"/>
    <property type="match status" value="1"/>
</dbReference>
<dbReference type="InterPro" id="IPR032817">
    <property type="entry name" value="Mon2_C"/>
</dbReference>
<dbReference type="PANTHER" id="PTHR10663">
    <property type="entry name" value="GUANYL-NUCLEOTIDE EXCHANGE FACTOR"/>
    <property type="match status" value="1"/>
</dbReference>
<gene>
    <name evidence="8" type="ORF">GP486_003138</name>
</gene>
<feature type="domain" description="Mon2/Sec7/BIG1-like HUS" evidence="5">
    <location>
        <begin position="218"/>
        <end position="372"/>
    </location>
</feature>
<feature type="domain" description="Mon2 C-terminal" evidence="6">
    <location>
        <begin position="1032"/>
        <end position="1265"/>
    </location>
</feature>
<evidence type="ECO:0000259" key="5">
    <source>
        <dbReference type="Pfam" id="PF12783"/>
    </source>
</evidence>
<evidence type="ECO:0000259" key="6">
    <source>
        <dbReference type="Pfam" id="PF16206"/>
    </source>
</evidence>
<dbReference type="InterPro" id="IPR032629">
    <property type="entry name" value="DCB_dom"/>
</dbReference>
<comment type="caution">
    <text evidence="8">The sequence shown here is derived from an EMBL/GenBank/DDBJ whole genome shotgun (WGS) entry which is preliminary data.</text>
</comment>
<evidence type="ECO:0000256" key="2">
    <source>
        <dbReference type="ARBA" id="ARBA00022448"/>
    </source>
</evidence>
<feature type="domain" description="Mon2/Sec7/BIG1-like dimerisation and cyclophilin-binding" evidence="7">
    <location>
        <begin position="4"/>
        <end position="193"/>
    </location>
</feature>
<keyword evidence="2" id="KW-0813">Transport</keyword>
<evidence type="ECO:0000313" key="8">
    <source>
        <dbReference type="EMBL" id="KAH0562164.1"/>
    </source>
</evidence>
<dbReference type="Pfam" id="PF16206">
    <property type="entry name" value="Mon2_C"/>
    <property type="match status" value="1"/>
</dbReference>
<evidence type="ECO:0000259" key="7">
    <source>
        <dbReference type="Pfam" id="PF16213"/>
    </source>
</evidence>
<evidence type="ECO:0000313" key="9">
    <source>
        <dbReference type="Proteomes" id="UP000750711"/>
    </source>
</evidence>
<feature type="region of interest" description="Disordered" evidence="4">
    <location>
        <begin position="496"/>
        <end position="541"/>
    </location>
</feature>
<dbReference type="Pfam" id="PF16213">
    <property type="entry name" value="DCB"/>
    <property type="match status" value="1"/>
</dbReference>
<evidence type="ECO:0008006" key="10">
    <source>
        <dbReference type="Google" id="ProtNLM"/>
    </source>
</evidence>
<name>A0A9P8RRG8_9PEZI</name>
<reference evidence="8" key="1">
    <citation type="submission" date="2021-03" db="EMBL/GenBank/DDBJ databases">
        <title>Comparative genomics and phylogenomic investigation of the class Geoglossomycetes provide insights into ecological specialization and systematics.</title>
        <authorList>
            <person name="Melie T."/>
            <person name="Pirro S."/>
            <person name="Miller A.N."/>
            <person name="Quandt A."/>
        </authorList>
    </citation>
    <scope>NUCLEOTIDE SEQUENCE</scope>
    <source>
        <strain evidence="8">CAQ_001_2017</strain>
    </source>
</reference>
<evidence type="ECO:0000256" key="3">
    <source>
        <dbReference type="ARBA" id="ARBA00022927"/>
    </source>
</evidence>
<evidence type="ECO:0000256" key="1">
    <source>
        <dbReference type="ARBA" id="ARBA00008144"/>
    </source>
</evidence>
<dbReference type="PANTHER" id="PTHR10663:SF333">
    <property type="entry name" value="PROTEIN MON2 HOMOLOG"/>
    <property type="match status" value="1"/>
</dbReference>
<dbReference type="GO" id="GO:0015031">
    <property type="term" value="P:protein transport"/>
    <property type="evidence" value="ECO:0007669"/>
    <property type="project" value="UniProtKB-KW"/>
</dbReference>
<feature type="compositionally biased region" description="Polar residues" evidence="4">
    <location>
        <begin position="509"/>
        <end position="518"/>
    </location>
</feature>
<keyword evidence="3" id="KW-0653">Protein transport</keyword>
<proteinExistence type="inferred from homology"/>
<accession>A0A9P8RRG8</accession>
<evidence type="ECO:0000256" key="4">
    <source>
        <dbReference type="SAM" id="MobiDB-lite"/>
    </source>
</evidence>
<keyword evidence="9" id="KW-1185">Reference proteome</keyword>
<dbReference type="Proteomes" id="UP000750711">
    <property type="component" value="Unassembled WGS sequence"/>
</dbReference>
<dbReference type="GO" id="GO:0005794">
    <property type="term" value="C:Golgi apparatus"/>
    <property type="evidence" value="ECO:0007669"/>
    <property type="project" value="UniProtKB-ARBA"/>
</dbReference>
<dbReference type="Pfam" id="PF12783">
    <property type="entry name" value="Sec7-like_HUS"/>
    <property type="match status" value="1"/>
</dbReference>